<proteinExistence type="predicted"/>
<sequence length="237" mass="27247">MGLFDLFTSKKSKKDKEWEEEREQKNNWESEIGDAVAQKFGFNPIVFQEANRGRYQLIMDSRGQQSLYVNTENNMFLFVDSENKDYFCFNGQDILKFEMVENTNSTYSNSTGPMSNRSSVSTTVIPIDIRFNFTLKAERPFISFIKYENNSTDPRFLGEAWFNSTLNRYHEIEKPKALEAEALLLGLIPQKDSQSTSTSSSSNGLSVSDELVRLKQLKDEGILSEEEFTKAKSKLLQ</sequence>
<accession>A0A2H4J3P1</accession>
<reference evidence="2" key="1">
    <citation type="submission" date="2017-06" db="EMBL/GenBank/DDBJ databases">
        <title>Novel phages from South African skin metaviromes.</title>
        <authorList>
            <person name="van Zyl L.J."/>
            <person name="Abrahams Y."/>
            <person name="Stander E.A."/>
            <person name="Kirby B.M."/>
            <person name="Clavaud C."/>
            <person name="Farcet C."/>
            <person name="Breton L."/>
            <person name="Trindade M.I."/>
        </authorList>
    </citation>
    <scope>NUCLEOTIDE SEQUENCE</scope>
</reference>
<evidence type="ECO:0000259" key="1">
    <source>
        <dbReference type="Pfam" id="PF09851"/>
    </source>
</evidence>
<name>A0A2H4J3P1_9CAUD</name>
<dbReference type="Pfam" id="PF09851">
    <property type="entry name" value="SHOCT"/>
    <property type="match status" value="1"/>
</dbReference>
<evidence type="ECO:0000313" key="2">
    <source>
        <dbReference type="EMBL" id="ASN69139.1"/>
    </source>
</evidence>
<feature type="domain" description="SHOCT" evidence="1">
    <location>
        <begin position="209"/>
        <end position="236"/>
    </location>
</feature>
<organism evidence="2">
    <name type="scientific">uncultured Caudovirales phage</name>
    <dbReference type="NCBI Taxonomy" id="2100421"/>
    <lineage>
        <taxon>Viruses</taxon>
        <taxon>Duplodnaviria</taxon>
        <taxon>Heunggongvirae</taxon>
        <taxon>Uroviricota</taxon>
        <taxon>Caudoviricetes</taxon>
        <taxon>Peduoviridae</taxon>
        <taxon>Maltschvirus</taxon>
        <taxon>Maltschvirus maltsch</taxon>
    </lineage>
</organism>
<dbReference type="InterPro" id="IPR018649">
    <property type="entry name" value="SHOCT"/>
</dbReference>
<protein>
    <recommendedName>
        <fullName evidence="1">SHOCT domain-containing protein</fullName>
    </recommendedName>
</protein>
<gene>
    <name evidence="2" type="ORF">7F23_26</name>
</gene>
<dbReference type="EMBL" id="MF417886">
    <property type="protein sequence ID" value="ASN69139.1"/>
    <property type="molecule type" value="Genomic_DNA"/>
</dbReference>